<comment type="caution">
    <text evidence="1">The sequence shown here is derived from an EMBL/GenBank/DDBJ whole genome shotgun (WGS) entry which is preliminary data.</text>
</comment>
<dbReference type="Proteomes" id="UP001595851">
    <property type="component" value="Unassembled WGS sequence"/>
</dbReference>
<accession>A0ABV8FWY0</accession>
<proteinExistence type="predicted"/>
<keyword evidence="2" id="KW-1185">Reference proteome</keyword>
<dbReference type="RefSeq" id="WP_379526134.1">
    <property type="nucleotide sequence ID" value="NZ_JBHSBI010000001.1"/>
</dbReference>
<gene>
    <name evidence="1" type="ORF">ACFOY2_01950</name>
</gene>
<evidence type="ECO:0000313" key="2">
    <source>
        <dbReference type="Proteomes" id="UP001595851"/>
    </source>
</evidence>
<evidence type="ECO:0000313" key="1">
    <source>
        <dbReference type="EMBL" id="MFC4005968.1"/>
    </source>
</evidence>
<protein>
    <recommendedName>
        <fullName evidence="3">DUF732 domain-containing protein</fullName>
    </recommendedName>
</protein>
<evidence type="ECO:0008006" key="3">
    <source>
        <dbReference type="Google" id="ProtNLM"/>
    </source>
</evidence>
<name>A0ABV8FWY0_9ACTN</name>
<sequence length="129" mass="14149">MIENQTPTPVPLPPPLRYLTEDENNHVKKTASEQTQNYGMDEAAAMAVAYAALGAIGLFGTQSILAESNDEKCNALRLAWDAAQPKERMYLGLWFQCIRDPGHDSDHVAYSIVEWSDGEPGTVPATRTA</sequence>
<reference evidence="2" key="1">
    <citation type="journal article" date="2019" name="Int. J. Syst. Evol. Microbiol.">
        <title>The Global Catalogue of Microorganisms (GCM) 10K type strain sequencing project: providing services to taxonomists for standard genome sequencing and annotation.</title>
        <authorList>
            <consortium name="The Broad Institute Genomics Platform"/>
            <consortium name="The Broad Institute Genome Sequencing Center for Infectious Disease"/>
            <person name="Wu L."/>
            <person name="Ma J."/>
        </authorList>
    </citation>
    <scope>NUCLEOTIDE SEQUENCE [LARGE SCALE GENOMIC DNA]</scope>
    <source>
        <strain evidence="2">TBRC 1276</strain>
    </source>
</reference>
<dbReference type="EMBL" id="JBHSBI010000001">
    <property type="protein sequence ID" value="MFC4005968.1"/>
    <property type="molecule type" value="Genomic_DNA"/>
</dbReference>
<organism evidence="1 2">
    <name type="scientific">Nonomuraea purpurea</name>
    <dbReference type="NCBI Taxonomy" id="1849276"/>
    <lineage>
        <taxon>Bacteria</taxon>
        <taxon>Bacillati</taxon>
        <taxon>Actinomycetota</taxon>
        <taxon>Actinomycetes</taxon>
        <taxon>Streptosporangiales</taxon>
        <taxon>Streptosporangiaceae</taxon>
        <taxon>Nonomuraea</taxon>
    </lineage>
</organism>